<evidence type="ECO:0000259" key="13">
    <source>
        <dbReference type="Pfam" id="PF02777"/>
    </source>
</evidence>
<dbReference type="FunFam" id="3.55.40.20:FF:000001">
    <property type="entry name" value="Superoxide dismutase"/>
    <property type="match status" value="1"/>
</dbReference>
<dbReference type="SUPFAM" id="SSF46609">
    <property type="entry name" value="Fe,Mn superoxide dismutase (SOD), N-terminal domain"/>
    <property type="match status" value="1"/>
</dbReference>
<comment type="subunit">
    <text evidence="4">Homodimer.</text>
</comment>
<dbReference type="EMBL" id="KI925074">
    <property type="protein sequence ID" value="ETW19063.1"/>
    <property type="molecule type" value="Genomic_DNA"/>
</dbReference>
<comment type="subcellular location">
    <subcellularLocation>
        <location evidence="2">Cytoplasm</location>
    </subcellularLocation>
</comment>
<gene>
    <name evidence="14" type="ORF">PFFVO_02082</name>
</gene>
<proteinExistence type="inferred from homology"/>
<evidence type="ECO:0000313" key="15">
    <source>
        <dbReference type="Proteomes" id="UP000030690"/>
    </source>
</evidence>
<evidence type="ECO:0000256" key="4">
    <source>
        <dbReference type="ARBA" id="ARBA00011738"/>
    </source>
</evidence>
<evidence type="ECO:0000256" key="6">
    <source>
        <dbReference type="ARBA" id="ARBA00022723"/>
    </source>
</evidence>
<comment type="cofactor">
    <cofactor evidence="1">
        <name>Fe cation</name>
        <dbReference type="ChEBI" id="CHEBI:24875"/>
    </cofactor>
</comment>
<sequence length="198" mass="22734">MVITLPKLKYALNALSPHISEETLNFHYNKHHAGYVNKLNTLIKDTPFAEKSLLDIVKESSGAIFNNAAQIWNHTFYWDSMGPDCGGEPHGEIKEKIQEDFGSFNNFKEQFSNILCGHFGSGWGWLALNNNNKLVILQTHDAGNPIKDNTGIPILTCDIWEHAYYIDYRNDRASYVKAWWNLVNWNFANENLKKAMQK</sequence>
<organism evidence="14 15">
    <name type="scientific">Plasmodium falciparum Vietnam Oak-Knoll</name>
    <name type="common">FVO</name>
    <dbReference type="NCBI Taxonomy" id="1036723"/>
    <lineage>
        <taxon>Eukaryota</taxon>
        <taxon>Sar</taxon>
        <taxon>Alveolata</taxon>
        <taxon>Apicomplexa</taxon>
        <taxon>Aconoidasida</taxon>
        <taxon>Haemosporida</taxon>
        <taxon>Plasmodiidae</taxon>
        <taxon>Plasmodium</taxon>
        <taxon>Plasmodium (Laverania)</taxon>
    </lineage>
</organism>
<evidence type="ECO:0000256" key="8">
    <source>
        <dbReference type="ARBA" id="ARBA00023004"/>
    </source>
</evidence>
<accession>A0A024V7R0</accession>
<dbReference type="GO" id="GO:0005737">
    <property type="term" value="C:cytoplasm"/>
    <property type="evidence" value="ECO:0007669"/>
    <property type="project" value="UniProtKB-SubCell"/>
</dbReference>
<dbReference type="GO" id="GO:0046872">
    <property type="term" value="F:metal ion binding"/>
    <property type="evidence" value="ECO:0007669"/>
    <property type="project" value="UniProtKB-KW"/>
</dbReference>
<dbReference type="InterPro" id="IPR019833">
    <property type="entry name" value="Mn/Fe_SOD_BS"/>
</dbReference>
<dbReference type="EC" id="1.15.1.1" evidence="11"/>
<dbReference type="PIRSF" id="PIRSF000349">
    <property type="entry name" value="SODismutase"/>
    <property type="match status" value="1"/>
</dbReference>
<protein>
    <recommendedName>
        <fullName evidence="11">Superoxide dismutase</fullName>
        <ecNumber evidence="11">1.15.1.1</ecNumber>
    </recommendedName>
</protein>
<dbReference type="PANTHER" id="PTHR42769:SF3">
    <property type="entry name" value="SUPEROXIDE DISMUTASE [FE] 2, CHLOROPLASTIC"/>
    <property type="match status" value="1"/>
</dbReference>
<dbReference type="Gene3D" id="3.55.40.20">
    <property type="entry name" value="Iron/manganese superoxide dismutase, C-terminal domain"/>
    <property type="match status" value="1"/>
</dbReference>
<dbReference type="PANTHER" id="PTHR42769">
    <property type="entry name" value="SUPEROXIDE DISMUTASE"/>
    <property type="match status" value="1"/>
</dbReference>
<dbReference type="SMR" id="A0A024V7R0"/>
<reference evidence="14 15" key="2">
    <citation type="submission" date="2013-02" db="EMBL/GenBank/DDBJ databases">
        <title>The Genome Sequence of Plasmodium falciparum Vietnam Oak-Knoll (FVO).</title>
        <authorList>
            <consortium name="The Broad Institute Genome Sequencing Platform"/>
            <consortium name="The Broad Institute Genome Sequencing Center for Infectious Disease"/>
            <person name="Neafsey D."/>
            <person name="Cheeseman I."/>
            <person name="Volkman S."/>
            <person name="Adams J."/>
            <person name="Walker B."/>
            <person name="Young S.K."/>
            <person name="Zeng Q."/>
            <person name="Gargeya S."/>
            <person name="Fitzgerald M."/>
            <person name="Haas B."/>
            <person name="Abouelleil A."/>
            <person name="Alvarado L."/>
            <person name="Arachchi H.M."/>
            <person name="Berlin A.M."/>
            <person name="Chapman S.B."/>
            <person name="Dewar J."/>
            <person name="Goldberg J."/>
            <person name="Griggs A."/>
            <person name="Gujja S."/>
            <person name="Hansen M."/>
            <person name="Howarth C."/>
            <person name="Imamovic A."/>
            <person name="Larimer J."/>
            <person name="McCowan C."/>
            <person name="Murphy C."/>
            <person name="Neiman D."/>
            <person name="Pearson M."/>
            <person name="Priest M."/>
            <person name="Roberts A."/>
            <person name="Saif S."/>
            <person name="Shea T."/>
            <person name="Sisk P."/>
            <person name="Sykes S."/>
            <person name="Wortman J."/>
            <person name="Nusbaum C."/>
            <person name="Birren B."/>
        </authorList>
    </citation>
    <scope>NUCLEOTIDE SEQUENCE [LARGE SCALE GENOMIC DNA]</scope>
    <source>
        <strain evidence="15">Vietnam Oak-Knoll (FVO)</strain>
    </source>
</reference>
<keyword evidence="7 11" id="KW-0560">Oxidoreductase</keyword>
<dbReference type="InterPro" id="IPR036324">
    <property type="entry name" value="Mn/Fe_SOD_N_sf"/>
</dbReference>
<dbReference type="PRINTS" id="PR01703">
    <property type="entry name" value="MNSODISMTASE"/>
</dbReference>
<evidence type="ECO:0000256" key="9">
    <source>
        <dbReference type="ARBA" id="ARBA00049204"/>
    </source>
</evidence>
<dbReference type="Proteomes" id="UP000030690">
    <property type="component" value="Unassembled WGS sequence"/>
</dbReference>
<dbReference type="GO" id="GO:0004784">
    <property type="term" value="F:superoxide dismutase activity"/>
    <property type="evidence" value="ECO:0007669"/>
    <property type="project" value="UniProtKB-EC"/>
</dbReference>
<comment type="function">
    <text evidence="11">Destroys radicals which are normally produced within the cells and which are toxic to biological systems.</text>
</comment>
<evidence type="ECO:0000256" key="1">
    <source>
        <dbReference type="ARBA" id="ARBA00001962"/>
    </source>
</evidence>
<dbReference type="PROSITE" id="PS00088">
    <property type="entry name" value="SOD_MN"/>
    <property type="match status" value="1"/>
</dbReference>
<evidence type="ECO:0000313" key="14">
    <source>
        <dbReference type="EMBL" id="ETW19063.1"/>
    </source>
</evidence>
<evidence type="ECO:0000259" key="12">
    <source>
        <dbReference type="Pfam" id="PF00081"/>
    </source>
</evidence>
<evidence type="ECO:0000256" key="7">
    <source>
        <dbReference type="ARBA" id="ARBA00023002"/>
    </source>
</evidence>
<evidence type="ECO:0000256" key="11">
    <source>
        <dbReference type="RuleBase" id="RU000414"/>
    </source>
</evidence>
<dbReference type="SUPFAM" id="SSF54719">
    <property type="entry name" value="Fe,Mn superoxide dismutase (SOD), C-terminal domain"/>
    <property type="match status" value="1"/>
</dbReference>
<dbReference type="Gene3D" id="1.10.287.990">
    <property type="entry name" value="Fe,Mn superoxide dismutase (SOD) domain"/>
    <property type="match status" value="1"/>
</dbReference>
<name>A0A024V7R0_PLAFA</name>
<dbReference type="InterPro" id="IPR019831">
    <property type="entry name" value="Mn/Fe_SOD_N"/>
</dbReference>
<comment type="catalytic activity">
    <reaction evidence="9 11">
        <text>2 superoxide + 2 H(+) = H2O2 + O2</text>
        <dbReference type="Rhea" id="RHEA:20696"/>
        <dbReference type="ChEBI" id="CHEBI:15378"/>
        <dbReference type="ChEBI" id="CHEBI:15379"/>
        <dbReference type="ChEBI" id="CHEBI:16240"/>
        <dbReference type="ChEBI" id="CHEBI:18421"/>
        <dbReference type="EC" id="1.15.1.1"/>
    </reaction>
</comment>
<dbReference type="Pfam" id="PF00081">
    <property type="entry name" value="Sod_Fe_N"/>
    <property type="match status" value="1"/>
</dbReference>
<evidence type="ECO:0000256" key="10">
    <source>
        <dbReference type="PIRSR" id="PIRSR000349-1"/>
    </source>
</evidence>
<feature type="binding site" evidence="10">
    <location>
        <position position="162"/>
    </location>
    <ligand>
        <name>Mn(2+)</name>
        <dbReference type="ChEBI" id="CHEBI:29035"/>
    </ligand>
</feature>
<keyword evidence="5" id="KW-0963">Cytoplasm</keyword>
<dbReference type="OrthoDB" id="239262at2759"/>
<dbReference type="Pfam" id="PF02777">
    <property type="entry name" value="Sod_Fe_C"/>
    <property type="match status" value="1"/>
</dbReference>
<dbReference type="AlphaFoldDB" id="A0A024V7R0"/>
<dbReference type="InterPro" id="IPR036314">
    <property type="entry name" value="SOD_C_sf"/>
</dbReference>
<evidence type="ECO:0000256" key="5">
    <source>
        <dbReference type="ARBA" id="ARBA00022490"/>
    </source>
</evidence>
<evidence type="ECO:0000256" key="3">
    <source>
        <dbReference type="ARBA" id="ARBA00008714"/>
    </source>
</evidence>
<feature type="domain" description="Manganese/iron superoxide dismutase N-terminal" evidence="12">
    <location>
        <begin position="4"/>
        <end position="81"/>
    </location>
</feature>
<dbReference type="InterPro" id="IPR001189">
    <property type="entry name" value="Mn/Fe_SOD"/>
</dbReference>
<feature type="binding site" evidence="10">
    <location>
        <position position="74"/>
    </location>
    <ligand>
        <name>Mn(2+)</name>
        <dbReference type="ChEBI" id="CHEBI:29035"/>
    </ligand>
</feature>
<dbReference type="InterPro" id="IPR019832">
    <property type="entry name" value="Mn/Fe_SOD_C"/>
</dbReference>
<reference evidence="14 15" key="1">
    <citation type="submission" date="2013-02" db="EMBL/GenBank/DDBJ databases">
        <title>The Genome Annotation of Plasmodium falciparum Vietnam Oak-Knoll (FVO).</title>
        <authorList>
            <consortium name="The Broad Institute Genome Sequencing Platform"/>
            <consortium name="The Broad Institute Genome Sequencing Center for Infectious Disease"/>
            <person name="Neafsey D."/>
            <person name="Hoffman S."/>
            <person name="Volkman S."/>
            <person name="Rosenthal P."/>
            <person name="Walker B."/>
            <person name="Young S.K."/>
            <person name="Zeng Q."/>
            <person name="Gargeya S."/>
            <person name="Fitzgerald M."/>
            <person name="Haas B."/>
            <person name="Abouelleil A."/>
            <person name="Allen A.W."/>
            <person name="Alvarado L."/>
            <person name="Arachchi H.M."/>
            <person name="Berlin A.M."/>
            <person name="Chapman S.B."/>
            <person name="Gainer-Dewar J."/>
            <person name="Goldberg J."/>
            <person name="Griggs A."/>
            <person name="Gujja S."/>
            <person name="Hansen M."/>
            <person name="Howarth C."/>
            <person name="Imamovic A."/>
            <person name="Ireland A."/>
            <person name="Larimer J."/>
            <person name="McCowan C."/>
            <person name="Murphy C."/>
            <person name="Pearson M."/>
            <person name="Poon T.W."/>
            <person name="Priest M."/>
            <person name="Roberts A."/>
            <person name="Saif S."/>
            <person name="Shea T."/>
            <person name="Sisk P."/>
            <person name="Sykes S."/>
            <person name="Wortman J."/>
            <person name="Nusbaum C."/>
            <person name="Birren B."/>
        </authorList>
    </citation>
    <scope>NUCLEOTIDE SEQUENCE [LARGE SCALE GENOMIC DNA]</scope>
    <source>
        <strain evidence="15">Vietnam Oak-Knoll (FVO)</strain>
    </source>
</reference>
<dbReference type="FunFam" id="1.10.287.990:FF:000002">
    <property type="entry name" value="Superoxide dismutase"/>
    <property type="match status" value="1"/>
</dbReference>
<comment type="similarity">
    <text evidence="3 11">Belongs to the iron/manganese superoxide dismutase family.</text>
</comment>
<feature type="domain" description="Manganese/iron superoxide dismutase C-terminal" evidence="13">
    <location>
        <begin position="89"/>
        <end position="190"/>
    </location>
</feature>
<keyword evidence="8" id="KW-0408">Iron</keyword>
<evidence type="ECO:0000256" key="2">
    <source>
        <dbReference type="ARBA" id="ARBA00004496"/>
    </source>
</evidence>
<feature type="binding site" evidence="10">
    <location>
        <position position="158"/>
    </location>
    <ligand>
        <name>Mn(2+)</name>
        <dbReference type="ChEBI" id="CHEBI:29035"/>
    </ligand>
</feature>
<keyword evidence="6 10" id="KW-0479">Metal-binding</keyword>
<feature type="binding site" evidence="10">
    <location>
        <position position="27"/>
    </location>
    <ligand>
        <name>Mn(2+)</name>
        <dbReference type="ChEBI" id="CHEBI:29035"/>
    </ligand>
</feature>